<dbReference type="GO" id="GO:0005886">
    <property type="term" value="C:plasma membrane"/>
    <property type="evidence" value="ECO:0007669"/>
    <property type="project" value="TreeGrafter"/>
</dbReference>
<reference evidence="13" key="1">
    <citation type="submission" date="2025-04" db="UniProtKB">
        <authorList>
            <consortium name="RefSeq"/>
        </authorList>
    </citation>
    <scope>IDENTIFICATION</scope>
    <source>
        <tissue evidence="13">Whole insect</tissue>
    </source>
</reference>
<sequence length="492" mass="54394">MFLLVNDSLNKDYGSMVSDTDCLIMAGEKYPEIKGEGEEPTGYYNYGFDKTDIEKELPKQTVKQIQHEEEILKSEKWYSILTQVSVPFFIAGIGTIAAGTVLATVTTYKVFDDIRALYVLVPALLGLKGNLDMCLSSRLSTRANLGHMDDRRELLKMVVGNIVLVQIQAIVASCIVSVFATSASALINGNFQWIHTLLLATASTLTATMSCFILDILLVTVIVISHKIKLNPDNLATPLAASVGDLVSLIVLSSWARLLYTIHDKYPWLMGLILGGYILVLLPLWIYIVKRNEYTRTILTQGWTPVITALFISGTGGLILDVGVDSFKGYTVFQPIINGIGGNLVSVQVSRTSTMLHKTAIFGQMPSITKQLVWPWTALIKGVHPAKTARLLILLSIPGHTIFVFAADFFYNKESTVTPTFVFMYLTVGLIQLVILLYGCHLLVHTMWRFKRDPDNSAIPYLTAIGDLSGSGFLLIGFIILRSFHAEYKPVV</sequence>
<dbReference type="GO" id="GO:0008324">
    <property type="term" value="F:monoatomic cation transmembrane transporter activity"/>
    <property type="evidence" value="ECO:0007669"/>
    <property type="project" value="InterPro"/>
</dbReference>
<dbReference type="Proteomes" id="UP001652700">
    <property type="component" value="Unplaced"/>
</dbReference>
<dbReference type="InParanoid" id="A0A6P7H0D6"/>
<evidence type="ECO:0000256" key="1">
    <source>
        <dbReference type="ARBA" id="ARBA00004141"/>
    </source>
</evidence>
<dbReference type="FunCoup" id="A0A6P7H0D6">
    <property type="interactions" value="145"/>
</dbReference>
<gene>
    <name evidence="13" type="primary">LOC114342894</name>
</gene>
<evidence type="ECO:0000256" key="5">
    <source>
        <dbReference type="ARBA" id="ARBA00022842"/>
    </source>
</evidence>
<dbReference type="InterPro" id="IPR045349">
    <property type="entry name" value="SLC41A1-3"/>
</dbReference>
<comment type="similarity">
    <text evidence="2">Belongs to the SLC41A transporter family.</text>
</comment>
<dbReference type="InterPro" id="IPR006667">
    <property type="entry name" value="SLC41_membr_dom"/>
</dbReference>
<organism evidence="13">
    <name type="scientific">Diabrotica virgifera virgifera</name>
    <name type="common">western corn rootworm</name>
    <dbReference type="NCBI Taxonomy" id="50390"/>
    <lineage>
        <taxon>Eukaryota</taxon>
        <taxon>Metazoa</taxon>
        <taxon>Ecdysozoa</taxon>
        <taxon>Arthropoda</taxon>
        <taxon>Hexapoda</taxon>
        <taxon>Insecta</taxon>
        <taxon>Pterygota</taxon>
        <taxon>Neoptera</taxon>
        <taxon>Endopterygota</taxon>
        <taxon>Coleoptera</taxon>
        <taxon>Polyphaga</taxon>
        <taxon>Cucujiformia</taxon>
        <taxon>Chrysomeloidea</taxon>
        <taxon>Chrysomelidae</taxon>
        <taxon>Galerucinae</taxon>
        <taxon>Diabroticina</taxon>
        <taxon>Diabroticites</taxon>
        <taxon>Diabrotica</taxon>
    </lineage>
</organism>
<keyword evidence="12" id="KW-1185">Reference proteome</keyword>
<feature type="transmembrane region" description="Helical" evidence="9">
    <location>
        <begin position="391"/>
        <end position="411"/>
    </location>
</feature>
<evidence type="ECO:0000256" key="7">
    <source>
        <dbReference type="ARBA" id="ARBA00023065"/>
    </source>
</evidence>
<dbReference type="PANTHER" id="PTHR16228:SF26">
    <property type="entry name" value="SOLUTE CARRIER FAMILY 41 MEMBER 1-LIKE PROTEIN"/>
    <property type="match status" value="1"/>
</dbReference>
<keyword evidence="6 9" id="KW-1133">Transmembrane helix</keyword>
<dbReference type="OrthoDB" id="5791097at2759"/>
<dbReference type="GeneID" id="114342894"/>
<evidence type="ECO:0000313" key="11">
    <source>
        <dbReference type="EnsemblMetazoa" id="XP_050501044.1"/>
    </source>
</evidence>
<evidence type="ECO:0000256" key="9">
    <source>
        <dbReference type="SAM" id="Phobius"/>
    </source>
</evidence>
<feature type="domain" description="SLC41A/MgtE integral membrane" evidence="10">
    <location>
        <begin position="334"/>
        <end position="475"/>
    </location>
</feature>
<evidence type="ECO:0000313" key="13">
    <source>
        <dbReference type="RefSeq" id="XP_028149500.1"/>
    </source>
</evidence>
<evidence type="ECO:0000256" key="6">
    <source>
        <dbReference type="ARBA" id="ARBA00022989"/>
    </source>
</evidence>
<comment type="subcellular location">
    <subcellularLocation>
        <location evidence="1">Membrane</location>
        <topology evidence="1">Multi-pass membrane protein</topology>
    </subcellularLocation>
</comment>
<dbReference type="SUPFAM" id="SSF161093">
    <property type="entry name" value="MgtE membrane domain-like"/>
    <property type="match status" value="2"/>
</dbReference>
<evidence type="ECO:0000256" key="8">
    <source>
        <dbReference type="ARBA" id="ARBA00023136"/>
    </source>
</evidence>
<feature type="transmembrane region" description="Helical" evidence="9">
    <location>
        <begin position="268"/>
        <end position="289"/>
    </location>
</feature>
<reference evidence="11" key="2">
    <citation type="submission" date="2025-05" db="UniProtKB">
        <authorList>
            <consortium name="EnsemblMetazoa"/>
        </authorList>
    </citation>
    <scope>IDENTIFICATION</scope>
</reference>
<dbReference type="AlphaFoldDB" id="A0A6P7H0D6"/>
<feature type="transmembrane region" description="Helical" evidence="9">
    <location>
        <begin position="423"/>
        <end position="446"/>
    </location>
</feature>
<dbReference type="InterPro" id="IPR036739">
    <property type="entry name" value="SLC41_membr_dom_sf"/>
</dbReference>
<feature type="transmembrane region" description="Helical" evidence="9">
    <location>
        <begin position="193"/>
        <end position="223"/>
    </location>
</feature>
<dbReference type="PANTHER" id="PTHR16228">
    <property type="entry name" value="DIVALENT CATION TRANSPORTER SOLUTE CARRIER FAMILY 41"/>
    <property type="match status" value="1"/>
</dbReference>
<evidence type="ECO:0000256" key="4">
    <source>
        <dbReference type="ARBA" id="ARBA00022692"/>
    </source>
</evidence>
<dbReference type="FunFam" id="1.10.357.20:FF:000001">
    <property type="entry name" value="Solute carrier family 41 member 2"/>
    <property type="match status" value="1"/>
</dbReference>
<dbReference type="Gene3D" id="1.10.357.20">
    <property type="entry name" value="SLC41 divalent cation transporters, integral membrane domain"/>
    <property type="match status" value="2"/>
</dbReference>
<accession>A0A6P7H0D6</accession>
<feature type="transmembrane region" description="Helical" evidence="9">
    <location>
        <begin position="86"/>
        <end position="108"/>
    </location>
</feature>
<keyword evidence="3" id="KW-0813">Transport</keyword>
<feature type="transmembrane region" description="Helical" evidence="9">
    <location>
        <begin position="458"/>
        <end position="481"/>
    </location>
</feature>
<evidence type="ECO:0000313" key="12">
    <source>
        <dbReference type="Proteomes" id="UP001652700"/>
    </source>
</evidence>
<evidence type="ECO:0000259" key="10">
    <source>
        <dbReference type="Pfam" id="PF01769"/>
    </source>
</evidence>
<feature type="transmembrane region" description="Helical" evidence="9">
    <location>
        <begin position="235"/>
        <end position="256"/>
    </location>
</feature>
<dbReference type="Pfam" id="PF01769">
    <property type="entry name" value="MgtE"/>
    <property type="match status" value="2"/>
</dbReference>
<dbReference type="EnsemblMetazoa" id="XM_050645087.1">
    <property type="protein sequence ID" value="XP_050501044.1"/>
    <property type="gene ID" value="LOC114342894"/>
</dbReference>
<keyword evidence="4 9" id="KW-0812">Transmembrane</keyword>
<protein>
    <submittedName>
        <fullName evidence="13">Solute carrier family 41 member 1-like isoform X1</fullName>
    </submittedName>
</protein>
<keyword evidence="8 9" id="KW-0472">Membrane</keyword>
<name>A0A6P7H0D6_DIAVI</name>
<feature type="transmembrane region" description="Helical" evidence="9">
    <location>
        <begin position="154"/>
        <end position="187"/>
    </location>
</feature>
<evidence type="ECO:0000256" key="3">
    <source>
        <dbReference type="ARBA" id="ARBA00022448"/>
    </source>
</evidence>
<evidence type="ECO:0000256" key="2">
    <source>
        <dbReference type="ARBA" id="ARBA00009749"/>
    </source>
</evidence>
<proteinExistence type="inferred from homology"/>
<dbReference type="RefSeq" id="XP_050501044.1">
    <property type="nucleotide sequence ID" value="XM_050645087.1"/>
</dbReference>
<keyword evidence="7" id="KW-0406">Ion transport</keyword>
<keyword evidence="5" id="KW-0460">Magnesium</keyword>
<dbReference type="RefSeq" id="XP_028149500.1">
    <property type="nucleotide sequence ID" value="XM_028293699.1"/>
</dbReference>
<feature type="domain" description="SLC41A/MgtE integral membrane" evidence="10">
    <location>
        <begin position="121"/>
        <end position="253"/>
    </location>
</feature>